<organism evidence="2 3">
    <name type="scientific">Ramlibacter aurantiacus</name>
    <dbReference type="NCBI Taxonomy" id="2801330"/>
    <lineage>
        <taxon>Bacteria</taxon>
        <taxon>Pseudomonadati</taxon>
        <taxon>Pseudomonadota</taxon>
        <taxon>Betaproteobacteria</taxon>
        <taxon>Burkholderiales</taxon>
        <taxon>Comamonadaceae</taxon>
        <taxon>Ramlibacter</taxon>
    </lineage>
</organism>
<evidence type="ECO:0000313" key="3">
    <source>
        <dbReference type="Proteomes" id="UP000613011"/>
    </source>
</evidence>
<dbReference type="Proteomes" id="UP000613011">
    <property type="component" value="Unassembled WGS sequence"/>
</dbReference>
<keyword evidence="3" id="KW-1185">Reference proteome</keyword>
<comment type="similarity">
    <text evidence="1">Belongs to the UPF0065 (bug) family.</text>
</comment>
<dbReference type="RefSeq" id="WP_201682270.1">
    <property type="nucleotide sequence ID" value="NZ_JAEQNA010000001.1"/>
</dbReference>
<evidence type="ECO:0000256" key="1">
    <source>
        <dbReference type="ARBA" id="ARBA00006987"/>
    </source>
</evidence>
<accession>A0A936ZK60</accession>
<dbReference type="Gene3D" id="3.40.190.150">
    <property type="entry name" value="Bordetella uptake gene, domain 1"/>
    <property type="match status" value="1"/>
</dbReference>
<sequence>MTTLRTPQNPTRRHLLGGALCSSLAWLPGWGWATSGAYPTRAVSMIAAFAAGGPNDIVARSVADPLKDALKQSVPVENVTGAGGLIATRRVLSAPADGYTLLAGAAYLVTAPHLYKSANFDPAKDLVPVSPPIESLLVLVSANGTDLGALVENAKRTGKPITLASPGAGTLSHLGGEMLKLATGAPMVHVPYRGVGPAITDIMGGHADLMIDGMSSSLPHIRDGRLKALAVPDDERNPLLPQVPTTTELGLPSVKVRAWNAIFARAGTPQPVLDLLTTEVTRIVRRPELDAELRKRGLEPSKLSAAAFRERMGSESAHWKSVVQSARISIE</sequence>
<dbReference type="Gene3D" id="3.40.190.10">
    <property type="entry name" value="Periplasmic binding protein-like II"/>
    <property type="match status" value="1"/>
</dbReference>
<comment type="caution">
    <text evidence="2">The sequence shown here is derived from an EMBL/GenBank/DDBJ whole genome shotgun (WGS) entry which is preliminary data.</text>
</comment>
<name>A0A936ZK60_9BURK</name>
<dbReference type="PIRSF" id="PIRSF017082">
    <property type="entry name" value="YflP"/>
    <property type="match status" value="1"/>
</dbReference>
<gene>
    <name evidence="2" type="ORF">JI739_02565</name>
</gene>
<proteinExistence type="inferred from homology"/>
<dbReference type="CDD" id="cd07012">
    <property type="entry name" value="PBP2_Bug_TTT"/>
    <property type="match status" value="1"/>
</dbReference>
<reference evidence="2" key="1">
    <citation type="submission" date="2021-01" db="EMBL/GenBank/DDBJ databases">
        <title>Ramlibacter sp. strain AW1 16S ribosomal RNA gene Genome sequencing and assembly.</title>
        <authorList>
            <person name="Kang M."/>
        </authorList>
    </citation>
    <scope>NUCLEOTIDE SEQUENCE</scope>
    <source>
        <strain evidence="2">AW1</strain>
    </source>
</reference>
<dbReference type="InterPro" id="IPR042100">
    <property type="entry name" value="Bug_dom1"/>
</dbReference>
<evidence type="ECO:0000313" key="2">
    <source>
        <dbReference type="EMBL" id="MBL0419221.1"/>
    </source>
</evidence>
<dbReference type="PANTHER" id="PTHR42928">
    <property type="entry name" value="TRICARBOXYLATE-BINDING PROTEIN"/>
    <property type="match status" value="1"/>
</dbReference>
<dbReference type="AlphaFoldDB" id="A0A936ZK60"/>
<dbReference type="PANTHER" id="PTHR42928:SF5">
    <property type="entry name" value="BLR1237 PROTEIN"/>
    <property type="match status" value="1"/>
</dbReference>
<dbReference type="SUPFAM" id="SSF53850">
    <property type="entry name" value="Periplasmic binding protein-like II"/>
    <property type="match status" value="1"/>
</dbReference>
<protein>
    <submittedName>
        <fullName evidence="2">Tripartite tricarboxylate transporter substrate binding protein</fullName>
    </submittedName>
</protein>
<dbReference type="Pfam" id="PF03401">
    <property type="entry name" value="TctC"/>
    <property type="match status" value="1"/>
</dbReference>
<dbReference type="EMBL" id="JAEQNA010000001">
    <property type="protein sequence ID" value="MBL0419221.1"/>
    <property type="molecule type" value="Genomic_DNA"/>
</dbReference>
<dbReference type="InterPro" id="IPR005064">
    <property type="entry name" value="BUG"/>
</dbReference>